<dbReference type="InterPro" id="IPR011050">
    <property type="entry name" value="Pectin_lyase_fold/virulence"/>
</dbReference>
<dbReference type="SMART" id="SM00912">
    <property type="entry name" value="Haemagg_act"/>
    <property type="match status" value="1"/>
</dbReference>
<dbReference type="Pfam" id="PF05860">
    <property type="entry name" value="TPS"/>
    <property type="match status" value="1"/>
</dbReference>
<feature type="region of interest" description="Disordered" evidence="6">
    <location>
        <begin position="2867"/>
        <end position="2916"/>
    </location>
</feature>
<protein>
    <submittedName>
        <fullName evidence="8">Filamentous hemagglutinin family protein</fullName>
    </submittedName>
</protein>
<evidence type="ECO:0000259" key="7">
    <source>
        <dbReference type="SMART" id="SM00912"/>
    </source>
</evidence>
<comment type="caution">
    <text evidence="8">The sequence shown here is derived from an EMBL/GenBank/DDBJ whole genome shotgun (WGS) entry which is preliminary data.</text>
</comment>
<organism evidence="8 9">
    <name type="scientific">Paludibacterium purpuratum</name>
    <dbReference type="NCBI Taxonomy" id="1144873"/>
    <lineage>
        <taxon>Bacteria</taxon>
        <taxon>Pseudomonadati</taxon>
        <taxon>Pseudomonadota</taxon>
        <taxon>Betaproteobacteria</taxon>
        <taxon>Neisseriales</taxon>
        <taxon>Chromobacteriaceae</taxon>
        <taxon>Paludibacterium</taxon>
    </lineage>
</organism>
<feature type="compositionally biased region" description="Basic and acidic residues" evidence="6">
    <location>
        <begin position="3021"/>
        <end position="3030"/>
    </location>
</feature>
<dbReference type="InterPro" id="IPR008638">
    <property type="entry name" value="FhaB/CdiA-like_TPS"/>
</dbReference>
<feature type="region of interest" description="Disordered" evidence="6">
    <location>
        <begin position="1359"/>
        <end position="1405"/>
    </location>
</feature>
<reference evidence="8 9" key="1">
    <citation type="submission" date="2019-03" db="EMBL/GenBank/DDBJ databases">
        <title>Genomic Encyclopedia of Type Strains, Phase III (KMG-III): the genomes of soil and plant-associated and newly described type strains.</title>
        <authorList>
            <person name="Whitman W."/>
        </authorList>
    </citation>
    <scope>NUCLEOTIDE SEQUENCE [LARGE SCALE GENOMIC DNA]</scope>
    <source>
        <strain evidence="8 9">CECT 8976</strain>
    </source>
</reference>
<feature type="compositionally biased region" description="Low complexity" evidence="6">
    <location>
        <begin position="1729"/>
        <end position="1738"/>
    </location>
</feature>
<dbReference type="InterPro" id="IPR010069">
    <property type="entry name" value="CdiA_FHA1_rpt"/>
</dbReference>
<dbReference type="InterPro" id="IPR006914">
    <property type="entry name" value="VENN_dom"/>
</dbReference>
<dbReference type="Proteomes" id="UP000295611">
    <property type="component" value="Unassembled WGS sequence"/>
</dbReference>
<evidence type="ECO:0000313" key="8">
    <source>
        <dbReference type="EMBL" id="TDR79784.1"/>
    </source>
</evidence>
<dbReference type="OrthoDB" id="5666689at2"/>
<dbReference type="EMBL" id="SNZP01000007">
    <property type="protein sequence ID" value="TDR79784.1"/>
    <property type="molecule type" value="Genomic_DNA"/>
</dbReference>
<dbReference type="Pfam" id="PF04829">
    <property type="entry name" value="PT-VENN"/>
    <property type="match status" value="1"/>
</dbReference>
<dbReference type="RefSeq" id="WP_133680819.1">
    <property type="nucleotide sequence ID" value="NZ_SNZP01000007.1"/>
</dbReference>
<feature type="domain" description="Filamentous haemagglutinin FhaB/tRNA nuclease CdiA-like TPS" evidence="7">
    <location>
        <begin position="78"/>
        <end position="200"/>
    </location>
</feature>
<evidence type="ECO:0000256" key="5">
    <source>
        <dbReference type="ARBA" id="ARBA00024043"/>
    </source>
</evidence>
<evidence type="ECO:0000256" key="6">
    <source>
        <dbReference type="SAM" id="MobiDB-lite"/>
    </source>
</evidence>
<comment type="subcellular location">
    <subcellularLocation>
        <location evidence="1">Target cell</location>
        <location evidence="1">Target cell cytoplasm</location>
    </subcellularLocation>
</comment>
<feature type="compositionally biased region" description="Low complexity" evidence="6">
    <location>
        <begin position="2902"/>
        <end position="2913"/>
    </location>
</feature>
<dbReference type="InterPro" id="IPR025157">
    <property type="entry name" value="Hemagglutinin_rpt"/>
</dbReference>
<dbReference type="GO" id="GO:0003824">
    <property type="term" value="F:catalytic activity"/>
    <property type="evidence" value="ECO:0007669"/>
    <property type="project" value="UniProtKB-ARBA"/>
</dbReference>
<evidence type="ECO:0000256" key="2">
    <source>
        <dbReference type="ARBA" id="ARBA00022656"/>
    </source>
</evidence>
<dbReference type="NCBIfam" id="TIGR01901">
    <property type="entry name" value="adhes_NPXG"/>
    <property type="match status" value="1"/>
</dbReference>
<keyword evidence="4" id="KW-0843">Virulence</keyword>
<dbReference type="SUPFAM" id="SSF51126">
    <property type="entry name" value="Pectin lyase-like"/>
    <property type="match status" value="1"/>
</dbReference>
<dbReference type="InterPro" id="IPR012334">
    <property type="entry name" value="Pectin_lyas_fold"/>
</dbReference>
<evidence type="ECO:0000256" key="3">
    <source>
        <dbReference type="ARBA" id="ARBA00022913"/>
    </source>
</evidence>
<dbReference type="GO" id="GO:0090729">
    <property type="term" value="F:toxin activity"/>
    <property type="evidence" value="ECO:0007669"/>
    <property type="project" value="UniProtKB-KW"/>
</dbReference>
<dbReference type="Gene3D" id="2.160.20.10">
    <property type="entry name" value="Single-stranded right-handed beta-helix, Pectin lyase-like"/>
    <property type="match status" value="1"/>
</dbReference>
<keyword evidence="3" id="KW-1266">Target cell cytoplasm</keyword>
<dbReference type="CDD" id="cd20727">
    <property type="entry name" value="CDI_toxin_Bp_tRNase-like"/>
    <property type="match status" value="1"/>
</dbReference>
<dbReference type="Gene3D" id="3.40.1350.120">
    <property type="match status" value="1"/>
</dbReference>
<evidence type="ECO:0000256" key="1">
    <source>
        <dbReference type="ARBA" id="ARBA00004219"/>
    </source>
</evidence>
<dbReference type="Pfam" id="PF13018">
    <property type="entry name" value="ESPR"/>
    <property type="match status" value="1"/>
</dbReference>
<keyword evidence="2" id="KW-0800">Toxin</keyword>
<keyword evidence="9" id="KW-1185">Reference proteome</keyword>
<feature type="compositionally biased region" description="Low complexity" evidence="6">
    <location>
        <begin position="2882"/>
        <end position="2892"/>
    </location>
</feature>
<feature type="region of interest" description="Disordered" evidence="6">
    <location>
        <begin position="1719"/>
        <end position="1738"/>
    </location>
</feature>
<feature type="region of interest" description="Disordered" evidence="6">
    <location>
        <begin position="3001"/>
        <end position="3030"/>
    </location>
</feature>
<evidence type="ECO:0000313" key="9">
    <source>
        <dbReference type="Proteomes" id="UP000295611"/>
    </source>
</evidence>
<dbReference type="Pfam" id="PF13332">
    <property type="entry name" value="Fil_haemagg_2"/>
    <property type="match status" value="7"/>
</dbReference>
<accession>A0A4R7B552</accession>
<comment type="similarity">
    <text evidence="5">In the N-terminal section; belongs to the CdiA toxin family.</text>
</comment>
<name>A0A4R7B552_9NEIS</name>
<evidence type="ECO:0000256" key="4">
    <source>
        <dbReference type="ARBA" id="ARBA00023026"/>
    </source>
</evidence>
<proteinExistence type="inferred from homology"/>
<dbReference type="NCBIfam" id="TIGR01731">
    <property type="entry name" value="fil_hemag_20aa"/>
    <property type="match status" value="13"/>
</dbReference>
<dbReference type="InterPro" id="IPR024973">
    <property type="entry name" value="ESPR"/>
</dbReference>
<gene>
    <name evidence="8" type="ORF">DFP86_107150</name>
</gene>
<sequence length="3462" mass="353002">MNRHLYRIVFNRVRGQLMAVAETVNAHGKAGERGPGSAPATGFALRPLCFAAMLALGSAALADGIVAAPGGPSIGQAANGVTLVQIAAPNGAGVSHNQYQQFNVDQHGAILNNSTAFVGTSTQLSGYITGNTNLKNGSARVILNEVTQANPSQLKGFVEVAGQRADVVIANPWGITCSGCGFINTARATLTTGTPQFNAQGGVASYKVNDGSVTVDSLNATDADSFAILTRALKLNGDLHAKDLQVRLGRNSIDADTLTVTPLTDAAPTPAPALALDVAALGGMYANAIHLIGTEKGVGVNSAGTWSASAGNLQLTSAGDIVISGKKFSANGMLSVDGAGALLMQSNATSASDLTLSAPRINNQGTLQAGVDDDGKPTAGGRLQLTAKESLTSHVTLRSQSGISVNGGSVDLSQSTISTAGSVSLSANGLINTAHATLDAVQTLDVSTSGQLANQGGTLRAGQLNFEQLGSLNNDGGNISQSGAQTGKITLTGDLSNRGGSLLSKGASLNVQAATLDNGQSGTLSGDADLTLDIGQIHNQNGKLLAGDSGLLKLKQGLLDQDANGTIQAGHFDFSLVSLANSGTLKTLDNQQSQLTIAGQFNNQGSVDSSGALKVQAATLNNQGGTLHGETGLTLSQLQQLTNQNGQITAGDLSVLTIDSGTLSNGNGLLQGQQLTLSSDVLTNAKGGRIAETGTGGKLTIRKQLVNAGSISLQSAQALSGIDLDNRGGTFKNTQSTTLSHLGQLQNDGGSLQATGDAALSIDVATLTNGSGTLQGSNLAITASTLQNNGLIQGNTLRVGAGAFSNQANGRLIEAEQSGQSSFTVKTQLTNAGTIHFKQAMTLTGIDLDNRGGHLESEQALSLGQLGRLQNDSGHILAGIHAGLSIDGTTLENGSGTLQAGQLTVAMQTLSNQGTFTALDGTAKSKVSASTFGNHGTIGSQGDLTLSADTLDNAQGTISSQNDLALTLQQQAQGGTVTAGRDLTLTFAGAQGTLVSGTYKANRDVQLTGQALSNAGNVQALRNLQVTAGSLSNSGSLDAPSGLLQTTLGQQLINQSSGGLSGQSLVLAAPAITNYGLVTGQQVRLNGQRLDNLGQGAWIGSNNLLTLALSSQLENQNGAVLSSQGGMVIGDAAAPMQLVHNQMSTIAMEGNGEIHALQIVNESNPVVVTHETTTSSVAAYIIPAHEAESCSGSGDGRSCGIVQVPAGQIQIGGTPPTYRVMSCHNDHGGGRSCSGPWWAQASVAYYINTSTTVDNASGAATPAYLSSGGNLLLDSPLVVDRYSSITAGGKLTPLPHGSLELDGQKLYRTTLSVNSVNGNVLQNTQEQIGSVDAVYLSNSPMSLNLKTIQIGSVDPTQIALPNADPTVGHAEAQSGSEGDGKAQPGARPGKVSNPVSRTLPPLPPSYQVPDGGLYHRHDEPSARYLVETDPRFTRYSNFISSDYLLSQLHFDSAALEKRLGDGYYEQQLVGQAIARQTGNRYLQGFNDSNQQYRALLDNAAQQAQALQLTPGVALSADQAKKLSKDMVWLVNETVAGQQVLVPQAYLAAGDNSSDRSQGAYLAAPSVTLLADGNLISTGTIHSDGDLIAQAQNVVMQRGAVDVGGDTQLQASKDMRLDAVHMSAQGDTALTAGNNLSIAGVQTQIQAGGTAVGGDIVLSANASVERTEISSLNTGGQLTLLAGNNLNMIAVQGKAGAGIDASAGHDLTLASTIDHTQETHSSLESRWFGSSEQQSSETLSQSTLQAGGDIQLRASHDMNLVAAKVGSQSGQIGVQAGNDLRLTSLATNTHSEVHGSNGYWFSPGQTLLGDTSSSSSTVTGSSLDAAKGLSVSAGHDLSGQAASLNTTQGNATLLAGNDLSLSAGIDSQDYLHHFDPGSKSEGNYYNHQQLKRSSVNAGGDVQLQAGHDASLAAAALQAGSGQATLLASNDVKLSAVATRNASGWWDMGGSRGDQSDVTQNGVQVTSGTGLTVAAGQDLAAQAADLSAQKGLAQLSAGRDLTLDTATNVHDDYTKTVTSHGGFFGGGSSTDISAHHNTAQVGSTVSADSISLQSGRDLTIQAGQVAGTNDVGLQALRDLTIAAGTNTGQSYHYHHEESHGFGGSLNPAKIYSASESTDILRNSTLTQSDNRSLIGSLTGNVSIQAGQNLTLQGSALNAAKGNLQVGGQSVAVLQGVDVAQSDHFHEEKQTKVGLFDTNTPKQSFDNFRDVLHNQHGLDMVVNLGAEAAASGASVQTTDLEFRQHDQGNVSHSESRTGVVSALQAGGNLKMVASGDAAKPGSGTLTVQGGQILAGGQADLFASGDLNLQATTNQQQANSQSWDHSLRDTSHTPLPGDWIRAMTGNPNHGDGTLMPYNQSRNEGQTVNNDQQLIGTQIGASALNAVSLHGDVNLQGASVKTTGNINLAASEGSIHLSDGVQSFLNSQNQQGMAIGTVATGNQSATVGVSHQNSASLDNGSMQNALRTQLTSAQGNIDLNAAKAVTVAGSDIRAAQDLTVSGQSIVIAPGENLTHHEESQDSRAVGVTAEASSPLADEIKGAVQAADTVVQSAKTAQHSQDARTRALAGATAVLGAFNAYDLYSGYLKGGAGSTGVTYVQGSVTFGVDSSDSQLTANSRTHDGSTLAAGHDLTLNAHGAGADSNLAVIGSELSAGHNATLSADNRIDLSSSQDRSTLDANNSSSGWGLGVGASYGSNGYALGLKVKFAHASGAQNGETVTNHDTTVNAGQTLALHAGGDTALKGAHAQAQQVVADIGGNLTLQSQQDSHQFHSNSSSAGVDLTIGFGVAGGDDEKYSASAANLNNNYLSVQKQTAIEAGDGGFQIKVAGNTDLQGAKIASSQAAIDNGLNTLTTGSLTHSDIKNHAIYSGSSMSVGGSSSPKQGDQSTSEEASAGASTGAGGGESTGSGDTESTPSSTQVGVKFGMPAYARAYHEDDSTTKAMISGGQITVADPASQQAVASLERSAISGKDQSNALQDKFDKAQVEGQMQAMMGLQQQVGTFMANRGQEADEKKKAAQSYLDQHPGADSKEHPDPQYVALHQAQLDAEDWAPGGKYSQIATALMVGLSGNVAAGSSELARNTATALAQAGAAQWVKGIADSLERDPDTGKVKPTATGETVRGALHALAACAGASASASGQSCGAAAVGMAATVLANNVIGGDPDHMTAEQKQQHEALVTSLIAGIGMLAGADGGSVVTAVNAARTELENNAFDNFGVPVRGDKATQEIVRKAEQDAGGHALIGAAFGLSAIAAPEALIAARACISNPVCLNEVAIAIGDLAAGDALPVGLTGGAVAKSAEAYLASVKSGNWKVAQEELASLQQALTSYVSIEVKVGRGGIKVLQGATPDANELRAGKGLAELGFHVQHLPTAASQGVKDVRTADTFVKDLGYVDVYTPRPDTTPSKIITAIEKKSKQADGVLVQADLSSSDMVSIANRMWGKPNAQGIKVIIFQDSNGNISQFKRH</sequence>